<feature type="transmembrane region" description="Helical" evidence="8">
    <location>
        <begin position="106"/>
        <end position="127"/>
    </location>
</feature>
<evidence type="ECO:0000256" key="5">
    <source>
        <dbReference type="ARBA" id="ARBA00022692"/>
    </source>
</evidence>
<keyword evidence="5 8" id="KW-0812">Transmembrane</keyword>
<keyword evidence="10" id="KW-1185">Reference proteome</keyword>
<evidence type="ECO:0000313" key="9">
    <source>
        <dbReference type="EMBL" id="SDK25044.1"/>
    </source>
</evidence>
<dbReference type="PANTHER" id="PTHR30269:SF32">
    <property type="entry name" value="MEMBRANE TRANSPORTER PROTEIN-RELATED"/>
    <property type="match status" value="1"/>
</dbReference>
<evidence type="ECO:0000256" key="8">
    <source>
        <dbReference type="RuleBase" id="RU363041"/>
    </source>
</evidence>
<evidence type="ECO:0000256" key="4">
    <source>
        <dbReference type="ARBA" id="ARBA00022475"/>
    </source>
</evidence>
<feature type="transmembrane region" description="Helical" evidence="8">
    <location>
        <begin position="205"/>
        <end position="225"/>
    </location>
</feature>
<dbReference type="InterPro" id="IPR002781">
    <property type="entry name" value="TM_pro_TauE-like"/>
</dbReference>
<comment type="similarity">
    <text evidence="2 8">Belongs to the 4-toluene sulfonate uptake permease (TSUP) (TC 2.A.102) family.</text>
</comment>
<dbReference type="EMBL" id="FNFV01000002">
    <property type="protein sequence ID" value="SDK25044.1"/>
    <property type="molecule type" value="Genomic_DNA"/>
</dbReference>
<keyword evidence="7 8" id="KW-0472">Membrane</keyword>
<dbReference type="GO" id="GO:0005886">
    <property type="term" value="C:plasma membrane"/>
    <property type="evidence" value="ECO:0007669"/>
    <property type="project" value="UniProtKB-SubCell"/>
</dbReference>
<evidence type="ECO:0000256" key="7">
    <source>
        <dbReference type="ARBA" id="ARBA00023136"/>
    </source>
</evidence>
<dbReference type="PANTHER" id="PTHR30269">
    <property type="entry name" value="TRANSMEMBRANE PROTEIN YFCA"/>
    <property type="match status" value="1"/>
</dbReference>
<dbReference type="Pfam" id="PF01925">
    <property type="entry name" value="TauE"/>
    <property type="match status" value="1"/>
</dbReference>
<reference evidence="10" key="1">
    <citation type="submission" date="2016-10" db="EMBL/GenBank/DDBJ databases">
        <authorList>
            <person name="Varghese N."/>
            <person name="Submissions S."/>
        </authorList>
    </citation>
    <scope>NUCLEOTIDE SEQUENCE [LARGE SCALE GENOMIC DNA]</scope>
    <source>
        <strain evidence="10">CGMCC 1.10789</strain>
    </source>
</reference>
<keyword evidence="6 8" id="KW-1133">Transmembrane helix</keyword>
<name>A0A1G9AE01_9RHOB</name>
<feature type="transmembrane region" description="Helical" evidence="8">
    <location>
        <begin position="139"/>
        <end position="157"/>
    </location>
</feature>
<organism evidence="9 10">
    <name type="scientific">Meinhardsimonia xiamenensis</name>
    <dbReference type="NCBI Taxonomy" id="990712"/>
    <lineage>
        <taxon>Bacteria</taxon>
        <taxon>Pseudomonadati</taxon>
        <taxon>Pseudomonadota</taxon>
        <taxon>Alphaproteobacteria</taxon>
        <taxon>Rhodobacterales</taxon>
        <taxon>Paracoccaceae</taxon>
        <taxon>Meinhardsimonia</taxon>
    </lineage>
</organism>
<proteinExistence type="inferred from homology"/>
<dbReference type="OrthoDB" id="9800873at2"/>
<dbReference type="Proteomes" id="UP000199328">
    <property type="component" value="Unassembled WGS sequence"/>
</dbReference>
<dbReference type="InterPro" id="IPR052017">
    <property type="entry name" value="TSUP"/>
</dbReference>
<feature type="transmembrane region" description="Helical" evidence="8">
    <location>
        <begin position="50"/>
        <end position="68"/>
    </location>
</feature>
<dbReference type="RefSeq" id="WP_092498571.1">
    <property type="nucleotide sequence ID" value="NZ_FNFV01000002.1"/>
</dbReference>
<evidence type="ECO:0000256" key="3">
    <source>
        <dbReference type="ARBA" id="ARBA00022448"/>
    </source>
</evidence>
<evidence type="ECO:0000256" key="1">
    <source>
        <dbReference type="ARBA" id="ARBA00004651"/>
    </source>
</evidence>
<dbReference type="AlphaFoldDB" id="A0A1G9AE01"/>
<evidence type="ECO:0000256" key="6">
    <source>
        <dbReference type="ARBA" id="ARBA00022989"/>
    </source>
</evidence>
<evidence type="ECO:0000313" key="10">
    <source>
        <dbReference type="Proteomes" id="UP000199328"/>
    </source>
</evidence>
<sequence>MTGFLAELSPGVLAFTLAATVAAGFVKGAVGFAMPMIMISALGSVLRPDLALAALILPTLLSNLWQALRGGLRPALASAWKFREFVAIVLVFILVSAQLVRVLPQQVMYLLLGLMVTAFALAQLMGWRPVIRPEHRRRAEIVLGTIAGFVGGISGVWGPPTVLYLNAIEAPKLEHIRVQGVVYALGSVALLGGHLNSGVLNATTLPASAALCLPALLGMALGFRLSDRLDQERFRRATLVVLTLAGLNLLRRGFLG</sequence>
<protein>
    <recommendedName>
        <fullName evidence="8">Probable membrane transporter protein</fullName>
    </recommendedName>
</protein>
<dbReference type="STRING" id="990712.SAMN05216257_10280"/>
<feature type="transmembrane region" description="Helical" evidence="8">
    <location>
        <begin position="12"/>
        <end position="38"/>
    </location>
</feature>
<keyword evidence="3" id="KW-0813">Transport</keyword>
<keyword evidence="4 8" id="KW-1003">Cell membrane</keyword>
<accession>A0A1G9AE01</accession>
<gene>
    <name evidence="9" type="ORF">SAMN05216257_10280</name>
</gene>
<evidence type="ECO:0000256" key="2">
    <source>
        <dbReference type="ARBA" id="ARBA00009142"/>
    </source>
</evidence>
<comment type="subcellular location">
    <subcellularLocation>
        <location evidence="1 8">Cell membrane</location>
        <topology evidence="1 8">Multi-pass membrane protein</topology>
    </subcellularLocation>
</comment>
<feature type="transmembrane region" description="Helical" evidence="8">
    <location>
        <begin position="80"/>
        <end position="100"/>
    </location>
</feature>